<dbReference type="InterPro" id="IPR038765">
    <property type="entry name" value="Papain-like_cys_pep_sf"/>
</dbReference>
<dbReference type="PANTHER" id="PTHR24006">
    <property type="entry name" value="UBIQUITIN CARBOXYL-TERMINAL HYDROLASE"/>
    <property type="match status" value="1"/>
</dbReference>
<accession>A0A8X7TBB4</accession>
<dbReference type="SUPFAM" id="SSF54001">
    <property type="entry name" value="Cysteine proteinases"/>
    <property type="match status" value="1"/>
</dbReference>
<dbReference type="InterPro" id="IPR001394">
    <property type="entry name" value="Peptidase_C19_UCH"/>
</dbReference>
<feature type="compositionally biased region" description="Polar residues" evidence="1">
    <location>
        <begin position="792"/>
        <end position="819"/>
    </location>
</feature>
<dbReference type="Proteomes" id="UP000590412">
    <property type="component" value="Unassembled WGS sequence"/>
</dbReference>
<organism evidence="4 5">
    <name type="scientific">Candida parapsilosis</name>
    <name type="common">Yeast</name>
    <dbReference type="NCBI Taxonomy" id="5480"/>
    <lineage>
        <taxon>Eukaryota</taxon>
        <taxon>Fungi</taxon>
        <taxon>Dikarya</taxon>
        <taxon>Ascomycota</taxon>
        <taxon>Saccharomycotina</taxon>
        <taxon>Pichiomycetes</taxon>
        <taxon>Debaryomycetaceae</taxon>
        <taxon>Candida/Lodderomyces clade</taxon>
        <taxon>Candida</taxon>
    </lineage>
</organism>
<dbReference type="EMBL" id="JABWAB010000003">
    <property type="protein sequence ID" value="KAF6057127.1"/>
    <property type="molecule type" value="Genomic_DNA"/>
</dbReference>
<evidence type="ECO:0000256" key="2">
    <source>
        <dbReference type="SAM" id="Phobius"/>
    </source>
</evidence>
<feature type="transmembrane region" description="Helical" evidence="2">
    <location>
        <begin position="60"/>
        <end position="79"/>
    </location>
</feature>
<feature type="region of interest" description="Disordered" evidence="1">
    <location>
        <begin position="669"/>
        <end position="741"/>
    </location>
</feature>
<gene>
    <name evidence="4" type="ORF">FOB60_001682</name>
</gene>
<dbReference type="OrthoDB" id="2248014at2759"/>
<dbReference type="PANTHER" id="PTHR24006:SF904">
    <property type="entry name" value="UBIQUITIN CARBOXYL-TERMINAL HYDROLASE 16"/>
    <property type="match status" value="1"/>
</dbReference>
<comment type="caution">
    <text evidence="4">The sequence shown here is derived from an EMBL/GenBank/DDBJ whole genome shotgun (WGS) entry which is preliminary data.</text>
</comment>
<feature type="compositionally biased region" description="Low complexity" evidence="1">
    <location>
        <begin position="552"/>
        <end position="576"/>
    </location>
</feature>
<evidence type="ECO:0000259" key="3">
    <source>
        <dbReference type="PROSITE" id="PS50235"/>
    </source>
</evidence>
<feature type="compositionally biased region" description="Acidic residues" evidence="1">
    <location>
        <begin position="530"/>
        <end position="551"/>
    </location>
</feature>
<dbReference type="PROSITE" id="PS50235">
    <property type="entry name" value="USP_3"/>
    <property type="match status" value="1"/>
</dbReference>
<dbReference type="Gene3D" id="3.90.70.10">
    <property type="entry name" value="Cysteine proteinases"/>
    <property type="match status" value="1"/>
</dbReference>
<dbReference type="PROSITE" id="PS00973">
    <property type="entry name" value="USP_2"/>
    <property type="match status" value="1"/>
</dbReference>
<name>A0A8X7TBB4_CANPA</name>
<evidence type="ECO:0000313" key="4">
    <source>
        <dbReference type="EMBL" id="KAF6057127.1"/>
    </source>
</evidence>
<dbReference type="InterPro" id="IPR050164">
    <property type="entry name" value="Peptidase_C19"/>
</dbReference>
<keyword evidence="4" id="KW-0378">Hydrolase</keyword>
<keyword evidence="2" id="KW-0812">Transmembrane</keyword>
<dbReference type="InterPro" id="IPR018200">
    <property type="entry name" value="USP_CS"/>
</dbReference>
<sequence length="896" mass="101495">MDNLVSQLKQLITNQDITTQTHIHHSQVQLASPIPSLLKYLLPQPFINFWYRRTRQQRNTLLQILVSTALALYILLPSLPGLNNSGNKMFTKRPDKHTTGLINLRNDCFANSSLQAYSSLPSLTEYLNKLITSFNQLVNFIKSHNINIEELIQLRIQHHKSLQNDKFRSSNQKFDIPLHIAMASMIKKLQETQMTSKTISVWTFLHELEKIFNAKISRSQHDAQELTQLINETLENENLKIKSFHKFITLHLHQVVPKGVQPSPHDYTTLEQISVPEFPFDGLILSQMTCLTCHGVSKPTFTPFVMLTLPLPMQPLVKLETLLEENESETIEGYQCIKCRLDKIVANENAYANHHNGEPRQVPPQEEQFLQQINDLDKNPHLCINEDLPQSLEDYIKSYHANGLDISKITSTVSKKSHILKPPKIFGLHLSRSAFDGQSVTRNSCRVEFKDSMTLSIGKEYSERLKHFQSIVQDDEEKLLNKLTSSVLTTDENDMEDEDVQRDDFEEKGPIDEDEEDILTDDGRATENGTTEDDEDDDEDDEDDGDGDDDVASSATSTDSAAQTMTTATTLRTGETPIVAQPSINSAPISEQQTEKLTQHFRKFKFNDNDLYKYRLRAVIKHLGSHTQGHYECYKHKPLFVKDKDGNIFKLSPEIMDLSGNVHCEATPVESAQQDKGGNDTNSTSTSTTNNSSTSSFSLGRKSSMRKSSRSISGGSDKDDDGLRSKFSSLMGRRPSVIQANPKNVEEILQTGLHTPAEILVDDPMKSSNNFEDAFAQHNFKDQHYQQQQQQLPGNHSTLHGHNGHGTNRQHPLSHQINSDEVDTNTNASATSATSEPQRKVKMKKISSLISSPYWRISDGQVSEVSRASVLAEETSAYMLYYERVDRKQIKRSHRH</sequence>
<keyword evidence="2" id="KW-1133">Transmembrane helix</keyword>
<protein>
    <submittedName>
        <fullName evidence="4">Ubiquitin carboxyl-terminal hydrolase family protein</fullName>
    </submittedName>
</protein>
<feature type="compositionally biased region" description="Polar residues" evidence="1">
    <location>
        <begin position="670"/>
        <end position="680"/>
    </location>
</feature>
<keyword evidence="2" id="KW-0472">Membrane</keyword>
<dbReference type="InterPro" id="IPR028889">
    <property type="entry name" value="USP"/>
</dbReference>
<feature type="region of interest" description="Disordered" evidence="1">
    <location>
        <begin position="489"/>
        <end position="577"/>
    </location>
</feature>
<feature type="region of interest" description="Disordered" evidence="1">
    <location>
        <begin position="783"/>
        <end position="840"/>
    </location>
</feature>
<reference evidence="4" key="1">
    <citation type="submission" date="2020-03" db="EMBL/GenBank/DDBJ databases">
        <title>FDA dAtabase for Regulatory Grade micrObial Sequences (FDA-ARGOS): Supporting development and validation of Infectious Disease Dx tests.</title>
        <authorList>
            <person name="Campos J."/>
            <person name="Goldberg B."/>
            <person name="Tallon L."/>
            <person name="Sadzewicz L."/>
            <person name="Vavikolanu K."/>
            <person name="Mehta A."/>
            <person name="Aluvathingal J."/>
            <person name="Nadendla S."/>
            <person name="Nandy P."/>
            <person name="Geyer C."/>
            <person name="Yan Y."/>
            <person name="Sichtig H."/>
        </authorList>
    </citation>
    <scope>NUCLEOTIDE SEQUENCE [LARGE SCALE GENOMIC DNA]</scope>
    <source>
        <strain evidence="4">FDAARGOS_652</strain>
    </source>
</reference>
<dbReference type="GO" id="GO:0005634">
    <property type="term" value="C:nucleus"/>
    <property type="evidence" value="ECO:0007669"/>
    <property type="project" value="TreeGrafter"/>
</dbReference>
<feature type="compositionally biased region" description="Low complexity" evidence="1">
    <location>
        <begin position="681"/>
        <end position="702"/>
    </location>
</feature>
<feature type="domain" description="USP" evidence="3">
    <location>
        <begin position="99"/>
        <end position="668"/>
    </location>
</feature>
<feature type="compositionally biased region" description="Acidic residues" evidence="1">
    <location>
        <begin position="491"/>
        <end position="501"/>
    </location>
</feature>
<evidence type="ECO:0000256" key="1">
    <source>
        <dbReference type="SAM" id="MobiDB-lite"/>
    </source>
</evidence>
<evidence type="ECO:0000313" key="5">
    <source>
        <dbReference type="Proteomes" id="UP000590412"/>
    </source>
</evidence>
<dbReference type="AlphaFoldDB" id="A0A8X7TBB4"/>
<dbReference type="GO" id="GO:0016579">
    <property type="term" value="P:protein deubiquitination"/>
    <property type="evidence" value="ECO:0007669"/>
    <property type="project" value="InterPro"/>
</dbReference>
<feature type="compositionally biased region" description="Low complexity" evidence="1">
    <location>
        <begin position="824"/>
        <end position="835"/>
    </location>
</feature>
<dbReference type="GO" id="GO:0005829">
    <property type="term" value="C:cytosol"/>
    <property type="evidence" value="ECO:0007669"/>
    <property type="project" value="TreeGrafter"/>
</dbReference>
<proteinExistence type="predicted"/>
<dbReference type="Pfam" id="PF00443">
    <property type="entry name" value="UCH"/>
    <property type="match status" value="1"/>
</dbReference>
<feature type="compositionally biased region" description="Basic and acidic residues" evidence="1">
    <location>
        <begin position="502"/>
        <end position="511"/>
    </location>
</feature>
<dbReference type="GO" id="GO:0004843">
    <property type="term" value="F:cysteine-type deubiquitinase activity"/>
    <property type="evidence" value="ECO:0007669"/>
    <property type="project" value="InterPro"/>
</dbReference>